<evidence type="ECO:0000313" key="2">
    <source>
        <dbReference type="EMBL" id="CAL1589514.1"/>
    </source>
</evidence>
<evidence type="ECO:0000256" key="1">
    <source>
        <dbReference type="SAM" id="MobiDB-lite"/>
    </source>
</evidence>
<evidence type="ECO:0000313" key="3">
    <source>
        <dbReference type="Proteomes" id="UP001497482"/>
    </source>
</evidence>
<organism evidence="2 3">
    <name type="scientific">Knipowitschia caucasica</name>
    <name type="common">Caucasian dwarf goby</name>
    <name type="synonym">Pomatoschistus caucasicus</name>
    <dbReference type="NCBI Taxonomy" id="637954"/>
    <lineage>
        <taxon>Eukaryota</taxon>
        <taxon>Metazoa</taxon>
        <taxon>Chordata</taxon>
        <taxon>Craniata</taxon>
        <taxon>Vertebrata</taxon>
        <taxon>Euteleostomi</taxon>
        <taxon>Actinopterygii</taxon>
        <taxon>Neopterygii</taxon>
        <taxon>Teleostei</taxon>
        <taxon>Neoteleostei</taxon>
        <taxon>Acanthomorphata</taxon>
        <taxon>Gobiaria</taxon>
        <taxon>Gobiiformes</taxon>
        <taxon>Gobioidei</taxon>
        <taxon>Gobiidae</taxon>
        <taxon>Gobiinae</taxon>
        <taxon>Knipowitschia</taxon>
    </lineage>
</organism>
<dbReference type="EMBL" id="OZ035840">
    <property type="protein sequence ID" value="CAL1589514.1"/>
    <property type="molecule type" value="Genomic_DNA"/>
</dbReference>
<keyword evidence="3" id="KW-1185">Reference proteome</keyword>
<proteinExistence type="predicted"/>
<dbReference type="Proteomes" id="UP001497482">
    <property type="component" value="Chromosome 18"/>
</dbReference>
<name>A0AAV2KIV8_KNICA</name>
<protein>
    <submittedName>
        <fullName evidence="2">Uncharacterized protein</fullName>
    </submittedName>
</protein>
<dbReference type="AlphaFoldDB" id="A0AAV2KIV8"/>
<sequence>MLSLQTSISSPSLHLCSRLQLSSSGRLLSIHAELSQFDGQAPALPRPLALPLQHCPVMSTLPSLGPRRPLSSSQSSPLITAPIVADINLISGRGVQCHSLSGFGRDRRKRWQETLVLRCLHRGPTEAPQRSHRGPTEVPQRSHRGPTEAPQRSHRGPTEVPQRSHRGPTEAPQRSHRGPTDAPQRELQNAVCRL</sequence>
<accession>A0AAV2KIV8</accession>
<feature type="region of interest" description="Disordered" evidence="1">
    <location>
        <begin position="122"/>
        <end position="194"/>
    </location>
</feature>
<reference evidence="2 3" key="1">
    <citation type="submission" date="2024-04" db="EMBL/GenBank/DDBJ databases">
        <authorList>
            <person name="Waldvogel A.-M."/>
            <person name="Schoenle A."/>
        </authorList>
    </citation>
    <scope>NUCLEOTIDE SEQUENCE [LARGE SCALE GENOMIC DNA]</scope>
</reference>
<gene>
    <name evidence="2" type="ORF">KC01_LOCUS19143</name>
</gene>